<gene>
    <name evidence="18" type="ORF">ACFOYW_09865</name>
</gene>
<dbReference type="EMBL" id="JBHSCN010000005">
    <property type="protein sequence ID" value="MFC4243679.1"/>
    <property type="molecule type" value="Genomic_DNA"/>
</dbReference>
<evidence type="ECO:0000256" key="5">
    <source>
        <dbReference type="ARBA" id="ARBA00022519"/>
    </source>
</evidence>
<keyword evidence="4" id="KW-1003">Cell membrane</keyword>
<dbReference type="PANTHER" id="PTHR32309">
    <property type="entry name" value="TYROSINE-PROTEIN KINASE"/>
    <property type="match status" value="1"/>
</dbReference>
<comment type="similarity">
    <text evidence="3">Belongs to the etk/wzc family.</text>
</comment>
<evidence type="ECO:0000259" key="17">
    <source>
        <dbReference type="Pfam" id="PF13614"/>
    </source>
</evidence>
<protein>
    <submittedName>
        <fullName evidence="18">Polysaccharide biosynthesis tyrosine autokinase</fullName>
        <ecNumber evidence="18">2.7.10.2</ecNumber>
    </submittedName>
</protein>
<evidence type="ECO:0000256" key="6">
    <source>
        <dbReference type="ARBA" id="ARBA00022679"/>
    </source>
</evidence>
<comment type="caution">
    <text evidence="18">The sequence shown here is derived from an EMBL/GenBank/DDBJ whole genome shotgun (WGS) entry which is preliminary data.</text>
</comment>
<feature type="domain" description="Polysaccharide chain length determinant N-terminal" evidence="16">
    <location>
        <begin position="24"/>
        <end position="72"/>
    </location>
</feature>
<dbReference type="PANTHER" id="PTHR32309:SF31">
    <property type="entry name" value="CAPSULAR EXOPOLYSACCHARIDE FAMILY"/>
    <property type="match status" value="1"/>
</dbReference>
<dbReference type="InterPro" id="IPR050445">
    <property type="entry name" value="Bact_polysacc_biosynth/exp"/>
</dbReference>
<feature type="transmembrane region" description="Helical" evidence="15">
    <location>
        <begin position="240"/>
        <end position="260"/>
    </location>
</feature>
<feature type="domain" description="AAA" evidence="17">
    <location>
        <begin position="340"/>
        <end position="467"/>
    </location>
</feature>
<dbReference type="EC" id="2.7.10.2" evidence="18"/>
<dbReference type="InterPro" id="IPR025669">
    <property type="entry name" value="AAA_dom"/>
</dbReference>
<evidence type="ECO:0000313" key="19">
    <source>
        <dbReference type="Proteomes" id="UP001595900"/>
    </source>
</evidence>
<dbReference type="InterPro" id="IPR027417">
    <property type="entry name" value="P-loop_NTPase"/>
</dbReference>
<comment type="catalytic activity">
    <reaction evidence="14">
        <text>L-tyrosyl-[protein] + ATP = O-phospho-L-tyrosyl-[protein] + ADP + H(+)</text>
        <dbReference type="Rhea" id="RHEA:10596"/>
        <dbReference type="Rhea" id="RHEA-COMP:10136"/>
        <dbReference type="Rhea" id="RHEA-COMP:20101"/>
        <dbReference type="ChEBI" id="CHEBI:15378"/>
        <dbReference type="ChEBI" id="CHEBI:30616"/>
        <dbReference type="ChEBI" id="CHEBI:46858"/>
        <dbReference type="ChEBI" id="CHEBI:61978"/>
        <dbReference type="ChEBI" id="CHEBI:456216"/>
    </reaction>
</comment>
<dbReference type="SUPFAM" id="SSF52540">
    <property type="entry name" value="P-loop containing nucleoside triphosphate hydrolases"/>
    <property type="match status" value="1"/>
</dbReference>
<comment type="similarity">
    <text evidence="2">Belongs to the CpsC/CapA family.</text>
</comment>
<evidence type="ECO:0000256" key="2">
    <source>
        <dbReference type="ARBA" id="ARBA00006683"/>
    </source>
</evidence>
<dbReference type="InterPro" id="IPR003856">
    <property type="entry name" value="LPS_length_determ_N"/>
</dbReference>
<keyword evidence="13" id="KW-0829">Tyrosine-protein kinase</keyword>
<reference evidence="19" key="1">
    <citation type="journal article" date="2019" name="Int. J. Syst. Evol. Microbiol.">
        <title>The Global Catalogue of Microorganisms (GCM) 10K type strain sequencing project: providing services to taxonomists for standard genome sequencing and annotation.</title>
        <authorList>
            <consortium name="The Broad Institute Genomics Platform"/>
            <consortium name="The Broad Institute Genome Sequencing Center for Infectious Disease"/>
            <person name="Wu L."/>
            <person name="Ma J."/>
        </authorList>
    </citation>
    <scope>NUCLEOTIDE SEQUENCE [LARGE SCALE GENOMIC DNA]</scope>
    <source>
        <strain evidence="19">CGMCC 1.10363</strain>
    </source>
</reference>
<evidence type="ECO:0000256" key="15">
    <source>
        <dbReference type="SAM" id="Phobius"/>
    </source>
</evidence>
<dbReference type="NCBIfam" id="TIGR01007">
    <property type="entry name" value="eps_fam"/>
    <property type="match status" value="1"/>
</dbReference>
<keyword evidence="19" id="KW-1185">Reference proteome</keyword>
<dbReference type="Gene3D" id="3.40.50.300">
    <property type="entry name" value="P-loop containing nucleotide triphosphate hydrolases"/>
    <property type="match status" value="1"/>
</dbReference>
<evidence type="ECO:0000256" key="13">
    <source>
        <dbReference type="ARBA" id="ARBA00023137"/>
    </source>
</evidence>
<evidence type="ECO:0000256" key="12">
    <source>
        <dbReference type="ARBA" id="ARBA00023136"/>
    </source>
</evidence>
<sequence>MVESAAPDLHYAALRTGSGRIVTFKQLIGILWSRRWLIIIMVVAAFAVAAAYLKLTVPSYSSTEIVRESSTVTTAAQSGQIGSVEVDFDPSTITTEKVLGPAATSLGLPAGALLGSVKYAVTNGTQTNTIDISGTAASPAAAQERTARVVSQYNSYLQKQIQSAESALESSQAAASATAVKYQKQVSGDAGNSVAQTNLTSALTNLGGITQQLQAVQNAGTPLTIMTAAQPGGQVGPSKLTILMLALVCGLIAGAGIALIRDQFDNRLRGDHELEGLTGLRSLGELGYDRQVARAKDLLPAAGVRGTALLESVRAVRTSAQMLLPREHAVVVVTSAQPSDGKTFVSANLALSLARAGKNVILVEGDLRRATLGRFFEDAATGTGLSGLLEKALDEGAVNEHDITSVLQATPYPELRVLPAGAPPAAAGDLLAAPELGDIIGHLRAMADVVVIDSPPALTVVDATLLAKHADGALLVAAIGRVDRDRVAAAADVLGQNGVTVLGTVANRSRRNVPRPYAAYYAKSVSHSHSHSAA</sequence>
<evidence type="ECO:0000313" key="18">
    <source>
        <dbReference type="EMBL" id="MFC4243679.1"/>
    </source>
</evidence>
<evidence type="ECO:0000256" key="11">
    <source>
        <dbReference type="ARBA" id="ARBA00022989"/>
    </source>
</evidence>
<dbReference type="InterPro" id="IPR005702">
    <property type="entry name" value="Wzc-like_C"/>
</dbReference>
<dbReference type="Pfam" id="PF02706">
    <property type="entry name" value="Wzz"/>
    <property type="match status" value="1"/>
</dbReference>
<proteinExistence type="inferred from homology"/>
<keyword evidence="9" id="KW-0418">Kinase</keyword>
<keyword evidence="10" id="KW-0067">ATP-binding</keyword>
<evidence type="ECO:0000256" key="3">
    <source>
        <dbReference type="ARBA" id="ARBA00008883"/>
    </source>
</evidence>
<keyword evidence="11 15" id="KW-1133">Transmembrane helix</keyword>
<evidence type="ECO:0000256" key="10">
    <source>
        <dbReference type="ARBA" id="ARBA00022840"/>
    </source>
</evidence>
<dbReference type="Proteomes" id="UP001595900">
    <property type="component" value="Unassembled WGS sequence"/>
</dbReference>
<dbReference type="RefSeq" id="WP_390228759.1">
    <property type="nucleotide sequence ID" value="NZ_JBHSCN010000005.1"/>
</dbReference>
<name>A0ABV8Q7C9_9MICO</name>
<evidence type="ECO:0000256" key="1">
    <source>
        <dbReference type="ARBA" id="ARBA00004429"/>
    </source>
</evidence>
<dbReference type="CDD" id="cd05387">
    <property type="entry name" value="BY-kinase"/>
    <property type="match status" value="1"/>
</dbReference>
<evidence type="ECO:0000256" key="4">
    <source>
        <dbReference type="ARBA" id="ARBA00022475"/>
    </source>
</evidence>
<keyword evidence="6 18" id="KW-0808">Transferase</keyword>
<comment type="subcellular location">
    <subcellularLocation>
        <location evidence="1">Cell inner membrane</location>
        <topology evidence="1">Multi-pass membrane protein</topology>
    </subcellularLocation>
</comment>
<dbReference type="Pfam" id="PF13614">
    <property type="entry name" value="AAA_31"/>
    <property type="match status" value="1"/>
</dbReference>
<dbReference type="GO" id="GO:0004715">
    <property type="term" value="F:non-membrane spanning protein tyrosine kinase activity"/>
    <property type="evidence" value="ECO:0007669"/>
    <property type="project" value="UniProtKB-EC"/>
</dbReference>
<feature type="transmembrane region" description="Helical" evidence="15">
    <location>
        <begin position="36"/>
        <end position="53"/>
    </location>
</feature>
<evidence type="ECO:0000256" key="7">
    <source>
        <dbReference type="ARBA" id="ARBA00022692"/>
    </source>
</evidence>
<evidence type="ECO:0000256" key="8">
    <source>
        <dbReference type="ARBA" id="ARBA00022741"/>
    </source>
</evidence>
<keyword evidence="8" id="KW-0547">Nucleotide-binding</keyword>
<evidence type="ECO:0000256" key="9">
    <source>
        <dbReference type="ARBA" id="ARBA00022777"/>
    </source>
</evidence>
<keyword evidence="7 15" id="KW-0812">Transmembrane</keyword>
<evidence type="ECO:0000256" key="14">
    <source>
        <dbReference type="ARBA" id="ARBA00053015"/>
    </source>
</evidence>
<keyword evidence="5" id="KW-0997">Cell inner membrane</keyword>
<evidence type="ECO:0000259" key="16">
    <source>
        <dbReference type="Pfam" id="PF02706"/>
    </source>
</evidence>
<accession>A0ABV8Q7C9</accession>
<keyword evidence="12 15" id="KW-0472">Membrane</keyword>
<organism evidence="18 19">
    <name type="scientific">Gryllotalpicola reticulitermitis</name>
    <dbReference type="NCBI Taxonomy" id="1184153"/>
    <lineage>
        <taxon>Bacteria</taxon>
        <taxon>Bacillati</taxon>
        <taxon>Actinomycetota</taxon>
        <taxon>Actinomycetes</taxon>
        <taxon>Micrococcales</taxon>
        <taxon>Microbacteriaceae</taxon>
        <taxon>Gryllotalpicola</taxon>
    </lineage>
</organism>